<dbReference type="Gene3D" id="2.170.130.10">
    <property type="entry name" value="TonB-dependent receptor, plug domain"/>
    <property type="match status" value="1"/>
</dbReference>
<evidence type="ECO:0000256" key="1">
    <source>
        <dbReference type="ARBA" id="ARBA00004442"/>
    </source>
</evidence>
<feature type="domain" description="Outer membrane protein beta-barrel" evidence="5">
    <location>
        <begin position="380"/>
        <end position="784"/>
    </location>
</feature>
<organism evidence="6 7">
    <name type="scientific">Spirosoma oryzae</name>
    <dbReference type="NCBI Taxonomy" id="1469603"/>
    <lineage>
        <taxon>Bacteria</taxon>
        <taxon>Pseudomonadati</taxon>
        <taxon>Bacteroidota</taxon>
        <taxon>Cytophagia</taxon>
        <taxon>Cytophagales</taxon>
        <taxon>Cytophagaceae</taxon>
        <taxon>Spirosoma</taxon>
    </lineage>
</organism>
<dbReference type="PANTHER" id="PTHR40980">
    <property type="entry name" value="PLUG DOMAIN-CONTAINING PROTEIN"/>
    <property type="match status" value="1"/>
</dbReference>
<accession>A0A2T0TBK9</accession>
<name>A0A2T0TBK9_9BACT</name>
<dbReference type="InterPro" id="IPR012910">
    <property type="entry name" value="Plug_dom"/>
</dbReference>
<evidence type="ECO:0000256" key="3">
    <source>
        <dbReference type="ARBA" id="ARBA00023237"/>
    </source>
</evidence>
<evidence type="ECO:0000256" key="2">
    <source>
        <dbReference type="ARBA" id="ARBA00023136"/>
    </source>
</evidence>
<dbReference type="Gene3D" id="2.40.170.20">
    <property type="entry name" value="TonB-dependent receptor, beta-barrel domain"/>
    <property type="match status" value="1"/>
</dbReference>
<dbReference type="SUPFAM" id="SSF56935">
    <property type="entry name" value="Porins"/>
    <property type="match status" value="1"/>
</dbReference>
<dbReference type="InterPro" id="IPR036942">
    <property type="entry name" value="Beta-barrel_TonB_sf"/>
</dbReference>
<evidence type="ECO:0000313" key="6">
    <source>
        <dbReference type="EMBL" id="PRY43053.1"/>
    </source>
</evidence>
<keyword evidence="7" id="KW-1185">Reference proteome</keyword>
<keyword evidence="6" id="KW-0675">Receptor</keyword>
<dbReference type="EMBL" id="PVTE01000004">
    <property type="protein sequence ID" value="PRY43053.1"/>
    <property type="molecule type" value="Genomic_DNA"/>
</dbReference>
<keyword evidence="3" id="KW-0998">Cell outer membrane</keyword>
<dbReference type="Pfam" id="PF14905">
    <property type="entry name" value="OMP_b-brl_3"/>
    <property type="match status" value="1"/>
</dbReference>
<dbReference type="InterPro" id="IPR037066">
    <property type="entry name" value="Plug_dom_sf"/>
</dbReference>
<dbReference type="OrthoDB" id="905812at2"/>
<dbReference type="Proteomes" id="UP000238375">
    <property type="component" value="Unassembled WGS sequence"/>
</dbReference>
<dbReference type="GO" id="GO:0009279">
    <property type="term" value="C:cell outer membrane"/>
    <property type="evidence" value="ECO:0007669"/>
    <property type="project" value="UniProtKB-SubCell"/>
</dbReference>
<evidence type="ECO:0000259" key="5">
    <source>
        <dbReference type="Pfam" id="PF14905"/>
    </source>
</evidence>
<gene>
    <name evidence="6" type="ORF">CLV58_104184</name>
</gene>
<dbReference type="InterPro" id="IPR041700">
    <property type="entry name" value="OMP_b-brl_3"/>
</dbReference>
<dbReference type="InterPro" id="IPR008969">
    <property type="entry name" value="CarboxyPept-like_regulatory"/>
</dbReference>
<evidence type="ECO:0000259" key="4">
    <source>
        <dbReference type="Pfam" id="PF07715"/>
    </source>
</evidence>
<feature type="domain" description="TonB-dependent receptor plug" evidence="4">
    <location>
        <begin position="128"/>
        <end position="217"/>
    </location>
</feature>
<dbReference type="RefSeq" id="WP_106136914.1">
    <property type="nucleotide sequence ID" value="NZ_PVTE01000004.1"/>
</dbReference>
<proteinExistence type="predicted"/>
<protein>
    <submittedName>
        <fullName evidence="6">Outer membrane receptor protein involved in Fe transport</fullName>
    </submittedName>
</protein>
<reference evidence="6 7" key="1">
    <citation type="submission" date="2018-03" db="EMBL/GenBank/DDBJ databases">
        <title>Genomic Encyclopedia of Archaeal and Bacterial Type Strains, Phase II (KMG-II): from individual species to whole genera.</title>
        <authorList>
            <person name="Goeker M."/>
        </authorList>
    </citation>
    <scope>NUCLEOTIDE SEQUENCE [LARGE SCALE GENOMIC DNA]</scope>
    <source>
        <strain evidence="6 7">DSM 28354</strain>
    </source>
</reference>
<dbReference type="AlphaFoldDB" id="A0A2T0TBK9"/>
<comment type="subcellular location">
    <subcellularLocation>
        <location evidence="1">Cell outer membrane</location>
    </subcellularLocation>
</comment>
<sequence length="805" mass="90981">MFIRSTNLVIILCLLAVRALSQPVPLRVRVQDKQTQPVIGATLRLTDPADTTRQLYEITDTLGLATFQGTIKKNYWLTATSVGFKPVRKLVQPGPTVQTIKLETDNITLQGVSVTAAKPLVKQEDDKTIVDPEPIAATSTSAYEIMEKTPGVFLDPDGNVYLSSTTPATIYINGREQKMSASDIASILKSLPPNSISRIEILRTPSARYDASGSGGVVNIVLKKGVNIGLTGSANVGFNQGRFGNQFAGVTINSTKNRRTAYLNLNVTNRNSYEQIQTNRRFAPDSILRQDAYTTYPGQNYYVGYGLGFELSRRWDINVDGRFSWNQANSEATNENMISAFNNAASRGTSAEQLVSDNLNTVDNRSRILSFNQGFTTRFKLDTVGSELTTDVSYNFIGTRGLQDFSTQYMQPQRQTTIGDGSFTNQRHLIAAQADLKYKPIPTLTLETGAKTTVQRFTSDAAYFNLVGQNRLPSQARTNQYNYYENINAVYVQASKPFGSFLLKGGVRLENTNMDGQQYVPADTAFKIRRTDLFPYVFLSRKLVEIAGYELRTYLVYRRSITRPAYEYLNPFAQYVDQYLYQSGNPGLRPQFTENFEANISVEDRPLFAIGRNYTRDIFTSVVYQDPANRSIAYRTYDNLGSNRETYFRLMGVLPPVGRYFFILGTQYNHNDYTGVYEGKPLNFQRGSWSIFTFHSFKIDKRSTATLNAFFRTKGQLQFYELGNFGALNLSVNRKFMRDKLMVTLTANDLLFTNYYQFTLQQGSVSADGLRRNDTRRFGMTVRYNFGLKKREERTNMFNVDTPAQ</sequence>
<dbReference type="SUPFAM" id="SSF49464">
    <property type="entry name" value="Carboxypeptidase regulatory domain-like"/>
    <property type="match status" value="1"/>
</dbReference>
<keyword evidence="2" id="KW-0472">Membrane</keyword>
<comment type="caution">
    <text evidence="6">The sequence shown here is derived from an EMBL/GenBank/DDBJ whole genome shotgun (WGS) entry which is preliminary data.</text>
</comment>
<dbReference type="PANTHER" id="PTHR40980:SF3">
    <property type="entry name" value="TONB-DEPENDENT RECEPTOR-LIKE BETA-BARREL DOMAIN-CONTAINING PROTEIN"/>
    <property type="match status" value="1"/>
</dbReference>
<evidence type="ECO:0000313" key="7">
    <source>
        <dbReference type="Proteomes" id="UP000238375"/>
    </source>
</evidence>
<dbReference type="Pfam" id="PF07715">
    <property type="entry name" value="Plug"/>
    <property type="match status" value="1"/>
</dbReference>